<sequence length="175" mass="19953">MHHKLIDWHKSRHPNYLGDNKVNKLSATALQCLTVQILQPIERSLGEVKVTYGYTSHPLLRWILKNSPGDMAPDIDQHASMELNSRDSRICKRNGAACDIYVEGYDQRMDEVARFICTHLEFDRLYFYGKDKPLHISVGADNSKYALIRQCRSDGLRVNTKSAKGSATQALFDDL</sequence>
<evidence type="ECO:0008006" key="3">
    <source>
        <dbReference type="Google" id="ProtNLM"/>
    </source>
</evidence>
<proteinExistence type="predicted"/>
<comment type="caution">
    <text evidence="1">The sequence shown here is derived from an EMBL/GenBank/DDBJ whole genome shotgun (WGS) entry which is preliminary data.</text>
</comment>
<dbReference type="Proteomes" id="UP000235778">
    <property type="component" value="Unassembled WGS sequence"/>
</dbReference>
<reference evidence="2" key="1">
    <citation type="submission" date="2016-07" db="EMBL/GenBank/DDBJ databases">
        <title>Nontailed viruses are major unrecognized killers of bacteria in the ocean.</title>
        <authorList>
            <person name="Kauffman K."/>
            <person name="Hussain F."/>
            <person name="Yang J."/>
            <person name="Arevalo P."/>
            <person name="Brown J."/>
            <person name="Cutler M."/>
            <person name="Kelly L."/>
            <person name="Polz M.F."/>
        </authorList>
    </citation>
    <scope>NUCLEOTIDE SEQUENCE [LARGE SCALE GENOMIC DNA]</scope>
    <source>
        <strain evidence="2">10N.286.55.C1</strain>
    </source>
</reference>
<organism evidence="1 2">
    <name type="scientific">Vibrio lentus</name>
    <dbReference type="NCBI Taxonomy" id="136468"/>
    <lineage>
        <taxon>Bacteria</taxon>
        <taxon>Pseudomonadati</taxon>
        <taxon>Pseudomonadota</taxon>
        <taxon>Gammaproteobacteria</taxon>
        <taxon>Vibrionales</taxon>
        <taxon>Vibrionaceae</taxon>
        <taxon>Vibrio</taxon>
    </lineage>
</organism>
<dbReference type="AlphaFoldDB" id="A0A2N7BKY2"/>
<dbReference type="SUPFAM" id="SSF55166">
    <property type="entry name" value="Hedgehog/DD-peptidase"/>
    <property type="match status" value="1"/>
</dbReference>
<evidence type="ECO:0000313" key="2">
    <source>
        <dbReference type="Proteomes" id="UP000235778"/>
    </source>
</evidence>
<dbReference type="EMBL" id="MCSI01000157">
    <property type="protein sequence ID" value="PME58588.1"/>
    <property type="molecule type" value="Genomic_DNA"/>
</dbReference>
<protein>
    <recommendedName>
        <fullName evidence="3">Peptidase M15A C-terminal domain-containing protein</fullName>
    </recommendedName>
</protein>
<name>A0A2N7BKY2_9VIBR</name>
<gene>
    <name evidence="1" type="ORF">BCV30_16395</name>
</gene>
<dbReference type="InterPro" id="IPR009045">
    <property type="entry name" value="Zn_M74/Hedgehog-like"/>
</dbReference>
<dbReference type="RefSeq" id="WP_102265996.1">
    <property type="nucleotide sequence ID" value="NZ_MCSH01000013.1"/>
</dbReference>
<accession>A0A2N7BKY2</accession>
<evidence type="ECO:0000313" key="1">
    <source>
        <dbReference type="EMBL" id="PME58588.1"/>
    </source>
</evidence>